<keyword evidence="4" id="KW-1185">Reference proteome</keyword>
<evidence type="ECO:0000313" key="4">
    <source>
        <dbReference type="Proteomes" id="UP000603453"/>
    </source>
</evidence>
<dbReference type="InterPro" id="IPR041698">
    <property type="entry name" value="Methyltransf_25"/>
</dbReference>
<proteinExistence type="predicted"/>
<feature type="compositionally biased region" description="Polar residues" evidence="1">
    <location>
        <begin position="63"/>
        <end position="76"/>
    </location>
</feature>
<dbReference type="PANTHER" id="PTHR43591:SF24">
    <property type="entry name" value="2-METHOXY-6-POLYPRENYL-1,4-BENZOQUINOL METHYLASE, MITOCHONDRIAL"/>
    <property type="match status" value="1"/>
</dbReference>
<dbReference type="Proteomes" id="UP000603453">
    <property type="component" value="Unassembled WGS sequence"/>
</dbReference>
<feature type="region of interest" description="Disordered" evidence="1">
    <location>
        <begin position="1"/>
        <end position="76"/>
    </location>
</feature>
<feature type="region of interest" description="Disordered" evidence="1">
    <location>
        <begin position="459"/>
        <end position="484"/>
    </location>
</feature>
<evidence type="ECO:0000313" key="3">
    <source>
        <dbReference type="EMBL" id="KAG2210970.1"/>
    </source>
</evidence>
<reference evidence="3" key="1">
    <citation type="submission" date="2020-12" db="EMBL/GenBank/DDBJ databases">
        <title>Metabolic potential, ecology and presence of endohyphal bacteria is reflected in genomic diversity of Mucoromycotina.</title>
        <authorList>
            <person name="Muszewska A."/>
            <person name="Okrasinska A."/>
            <person name="Steczkiewicz K."/>
            <person name="Drgas O."/>
            <person name="Orlowska M."/>
            <person name="Perlinska-Lenart U."/>
            <person name="Aleksandrzak-Piekarczyk T."/>
            <person name="Szatraj K."/>
            <person name="Zielenkiewicz U."/>
            <person name="Pilsyk S."/>
            <person name="Malc E."/>
            <person name="Mieczkowski P."/>
            <person name="Kruszewska J.S."/>
            <person name="Biernat P."/>
            <person name="Pawlowska J."/>
        </authorList>
    </citation>
    <scope>NUCLEOTIDE SEQUENCE</scope>
    <source>
        <strain evidence="3">WA0000017839</strain>
    </source>
</reference>
<dbReference type="PANTHER" id="PTHR43591">
    <property type="entry name" value="METHYLTRANSFERASE"/>
    <property type="match status" value="1"/>
</dbReference>
<sequence>MGANNSRKSSESTSSPKGLIGKIHGNLHGKQSSINTSEITSSNLSNKKSLFKRRSSEQDERGTNSPISSIEQLPLSSSPMITAAEKASALYDQNVGSSNDPSVPQQMASRLAHCSLDKNVDDDDDINNDNFQSQLNKVRSNKPLIETSLRGDPTLQTQDMLVHKWLNSYSPSPPTHSEHRQDIVSDFYLRPSNEADRRKQKDRQQRLHYLLKHIWKGIYRANLIAPEVIVNWCCGIGVWDMEMATLFPQAQVIGVDFKEATLSNLQHECPNLKFRHVVIHTYSTGLESFDDSSVDFVMMRDVWFINAPPSKWINVLNESFRILKPGGWIEMSEHSLGVLSPGPCTHKVNMFFRKFFEDAGVEAAIAVKLNQFLEDTGFIKITKKSRAVPLGEWADTDELKLIGYLSKDWLERGMRNLSSWVCSINSVSAKDISRLITASMEEELDEYHSYMEWTSYTARKPQTPTAKSRPPTPTDSSSICSKHS</sequence>
<dbReference type="GO" id="GO:0008168">
    <property type="term" value="F:methyltransferase activity"/>
    <property type="evidence" value="ECO:0007669"/>
    <property type="project" value="TreeGrafter"/>
</dbReference>
<dbReference type="AlphaFoldDB" id="A0A8H7RI88"/>
<feature type="compositionally biased region" description="Polar residues" evidence="1">
    <location>
        <begin position="474"/>
        <end position="484"/>
    </location>
</feature>
<accession>A0A8H7RI88</accession>
<dbReference type="InterPro" id="IPR029063">
    <property type="entry name" value="SAM-dependent_MTases_sf"/>
</dbReference>
<gene>
    <name evidence="3" type="ORF">INT47_000130</name>
</gene>
<dbReference type="Pfam" id="PF13649">
    <property type="entry name" value="Methyltransf_25"/>
    <property type="match status" value="1"/>
</dbReference>
<evidence type="ECO:0000259" key="2">
    <source>
        <dbReference type="Pfam" id="PF13649"/>
    </source>
</evidence>
<protein>
    <recommendedName>
        <fullName evidence="2">Methyltransferase domain-containing protein</fullName>
    </recommendedName>
</protein>
<dbReference type="Gene3D" id="3.40.50.150">
    <property type="entry name" value="Vaccinia Virus protein VP39"/>
    <property type="match status" value="1"/>
</dbReference>
<evidence type="ECO:0000256" key="1">
    <source>
        <dbReference type="SAM" id="MobiDB-lite"/>
    </source>
</evidence>
<name>A0A8H7RI88_9FUNG</name>
<dbReference type="EMBL" id="JAEPRD010000010">
    <property type="protein sequence ID" value="KAG2210970.1"/>
    <property type="molecule type" value="Genomic_DNA"/>
</dbReference>
<feature type="domain" description="Methyltransferase" evidence="2">
    <location>
        <begin position="229"/>
        <end position="327"/>
    </location>
</feature>
<feature type="compositionally biased region" description="Low complexity" evidence="1">
    <location>
        <begin position="32"/>
        <end position="48"/>
    </location>
</feature>
<dbReference type="CDD" id="cd02440">
    <property type="entry name" value="AdoMet_MTases"/>
    <property type="match status" value="1"/>
</dbReference>
<dbReference type="OrthoDB" id="2013972at2759"/>
<dbReference type="SUPFAM" id="SSF53335">
    <property type="entry name" value="S-adenosyl-L-methionine-dependent methyltransferases"/>
    <property type="match status" value="1"/>
</dbReference>
<organism evidence="3 4">
    <name type="scientific">Mucor saturninus</name>
    <dbReference type="NCBI Taxonomy" id="64648"/>
    <lineage>
        <taxon>Eukaryota</taxon>
        <taxon>Fungi</taxon>
        <taxon>Fungi incertae sedis</taxon>
        <taxon>Mucoromycota</taxon>
        <taxon>Mucoromycotina</taxon>
        <taxon>Mucoromycetes</taxon>
        <taxon>Mucorales</taxon>
        <taxon>Mucorineae</taxon>
        <taxon>Mucoraceae</taxon>
        <taxon>Mucor</taxon>
    </lineage>
</organism>
<comment type="caution">
    <text evidence="3">The sequence shown here is derived from an EMBL/GenBank/DDBJ whole genome shotgun (WGS) entry which is preliminary data.</text>
</comment>